<proteinExistence type="predicted"/>
<dbReference type="EMBL" id="OU503037">
    <property type="protein sequence ID" value="CAI9756446.1"/>
    <property type="molecule type" value="Genomic_DNA"/>
</dbReference>
<accession>A0AAD2DM72</accession>
<evidence type="ECO:0000313" key="2">
    <source>
        <dbReference type="Proteomes" id="UP000834106"/>
    </source>
</evidence>
<name>A0AAD2DM72_9LAMI</name>
<dbReference type="AlphaFoldDB" id="A0AAD2DM72"/>
<keyword evidence="2" id="KW-1185">Reference proteome</keyword>
<protein>
    <submittedName>
        <fullName evidence="1">Uncharacterized protein</fullName>
    </submittedName>
</protein>
<gene>
    <name evidence="1" type="ORF">FPE_LOCUS3876</name>
</gene>
<dbReference type="Proteomes" id="UP000834106">
    <property type="component" value="Chromosome 2"/>
</dbReference>
<sequence>MRSGRVSRPSLALATTGYDTVHYIVQGSALDTCCRCQYQWRTPIVDHAAAHCCHSCGSAPLLFDSKESYSQFIMNFDKNKLESTLPELLNMFKNVDHNIKVSSGQILVITSFKDTKRKSKGGFGKASKKAKTNQKAVKTISSLMTIAIILE</sequence>
<reference evidence="1" key="1">
    <citation type="submission" date="2023-05" db="EMBL/GenBank/DDBJ databases">
        <authorList>
            <person name="Huff M."/>
        </authorList>
    </citation>
    <scope>NUCLEOTIDE SEQUENCE</scope>
</reference>
<organism evidence="1 2">
    <name type="scientific">Fraxinus pennsylvanica</name>
    <dbReference type="NCBI Taxonomy" id="56036"/>
    <lineage>
        <taxon>Eukaryota</taxon>
        <taxon>Viridiplantae</taxon>
        <taxon>Streptophyta</taxon>
        <taxon>Embryophyta</taxon>
        <taxon>Tracheophyta</taxon>
        <taxon>Spermatophyta</taxon>
        <taxon>Magnoliopsida</taxon>
        <taxon>eudicotyledons</taxon>
        <taxon>Gunneridae</taxon>
        <taxon>Pentapetalae</taxon>
        <taxon>asterids</taxon>
        <taxon>lamiids</taxon>
        <taxon>Lamiales</taxon>
        <taxon>Oleaceae</taxon>
        <taxon>Oleeae</taxon>
        <taxon>Fraxinus</taxon>
    </lineage>
</organism>
<evidence type="ECO:0000313" key="1">
    <source>
        <dbReference type="EMBL" id="CAI9756446.1"/>
    </source>
</evidence>